<dbReference type="Proteomes" id="UP000431401">
    <property type="component" value="Unassembled WGS sequence"/>
</dbReference>
<sequence>MTTVSTSDSFLPASLESTGPCPARADYLELRFATSVGRWTWCVPHPDNEPPYPDEEPVDRLAIAMGRYGIQAYRHTDSGTGTALPSAAAIPLILDGTPVQVALRLIESGRSG</sequence>
<reference evidence="1 2" key="1">
    <citation type="submission" date="2019-10" db="EMBL/GenBank/DDBJ databases">
        <title>Nocardia macrotermitis sp. nov. and Nocardia aurantia sp. nov., isolated from the gut of fungus growing-termite Macrotermes natalensis.</title>
        <authorList>
            <person name="Benndorf R."/>
            <person name="Schwitalla J."/>
            <person name="Martin K."/>
            <person name="De Beer W."/>
            <person name="Kaster A.-K."/>
            <person name="Vollmers J."/>
            <person name="Poulsen M."/>
            <person name="Beemelmanns C."/>
        </authorList>
    </citation>
    <scope>NUCLEOTIDE SEQUENCE [LARGE SCALE GENOMIC DNA]</scope>
    <source>
        <strain evidence="1 2">RB56</strain>
    </source>
</reference>
<dbReference type="RefSeq" id="WP_153340161.1">
    <property type="nucleotide sequence ID" value="NZ_WEGI01000003.1"/>
</dbReference>
<comment type="caution">
    <text evidence="1">The sequence shown here is derived from an EMBL/GenBank/DDBJ whole genome shotgun (WGS) entry which is preliminary data.</text>
</comment>
<dbReference type="AlphaFoldDB" id="A0A7K0DKP1"/>
<evidence type="ECO:0000313" key="1">
    <source>
        <dbReference type="EMBL" id="MQY26201.1"/>
    </source>
</evidence>
<accession>A0A7K0DKP1</accession>
<gene>
    <name evidence="1" type="ORF">NRB56_17630</name>
</gene>
<dbReference type="OrthoDB" id="4555862at2"/>
<dbReference type="EMBL" id="WEGI01000003">
    <property type="protein sequence ID" value="MQY26201.1"/>
    <property type="molecule type" value="Genomic_DNA"/>
</dbReference>
<protein>
    <submittedName>
        <fullName evidence="1">Uncharacterized protein</fullName>
    </submittedName>
</protein>
<keyword evidence="2" id="KW-1185">Reference proteome</keyword>
<evidence type="ECO:0000313" key="2">
    <source>
        <dbReference type="Proteomes" id="UP000431401"/>
    </source>
</evidence>
<proteinExistence type="predicted"/>
<organism evidence="1 2">
    <name type="scientific">Nocardia aurantia</name>
    <dbReference type="NCBI Taxonomy" id="2585199"/>
    <lineage>
        <taxon>Bacteria</taxon>
        <taxon>Bacillati</taxon>
        <taxon>Actinomycetota</taxon>
        <taxon>Actinomycetes</taxon>
        <taxon>Mycobacteriales</taxon>
        <taxon>Nocardiaceae</taxon>
        <taxon>Nocardia</taxon>
    </lineage>
</organism>
<name>A0A7K0DKP1_9NOCA</name>